<keyword evidence="4" id="KW-0804">Transcription</keyword>
<keyword evidence="7" id="KW-1185">Reference proteome</keyword>
<gene>
    <name evidence="6" type="ORF">ACFSPV_27605</name>
</gene>
<dbReference type="Pfam" id="PF00126">
    <property type="entry name" value="HTH_1"/>
    <property type="match status" value="1"/>
</dbReference>
<name>A0ABW5F2S6_9BURK</name>
<accession>A0ABW5F2S6</accession>
<keyword evidence="3" id="KW-0238">DNA-binding</keyword>
<sequence>MQWDDARIFLAIARAGSLSGASAALGLGVATVSRRLDRLESALAMPLFSRHHSGYRLTADGQALLAPAEALEQAAQALGDAAQTQAQVAGVVRLATAENLANPLIAPSLVHLFARHPGLRVQLVSGVQTLNLHRRDADLAVRMTQPEAGHLTIRRLGTLGFGLYGSAGHVQGRAGGNGSGSAGTHGSDPFEGDAFIGWDDSHAHLPAARWMARALHGRPCRLETNTLSAQLAAAQAGLGLAVLPHFLARQAGLVCVAQQLGADQPIWLAMHADLAHSRRVRAVADHLIELFEAHRTELDGTAAAWPQAAPC</sequence>
<dbReference type="InterPro" id="IPR000847">
    <property type="entry name" value="LysR_HTH_N"/>
</dbReference>
<evidence type="ECO:0000256" key="1">
    <source>
        <dbReference type="ARBA" id="ARBA00009437"/>
    </source>
</evidence>
<dbReference type="PROSITE" id="PS50931">
    <property type="entry name" value="HTH_LYSR"/>
    <property type="match status" value="1"/>
</dbReference>
<keyword evidence="2" id="KW-0805">Transcription regulation</keyword>
<dbReference type="Gene3D" id="3.40.190.290">
    <property type="match status" value="1"/>
</dbReference>
<dbReference type="InterPro" id="IPR050176">
    <property type="entry name" value="LTTR"/>
</dbReference>
<evidence type="ECO:0000256" key="3">
    <source>
        <dbReference type="ARBA" id="ARBA00023125"/>
    </source>
</evidence>
<dbReference type="Pfam" id="PF03466">
    <property type="entry name" value="LysR_substrate"/>
    <property type="match status" value="1"/>
</dbReference>
<evidence type="ECO:0000313" key="6">
    <source>
        <dbReference type="EMBL" id="MFD2322448.1"/>
    </source>
</evidence>
<dbReference type="PANTHER" id="PTHR30579:SF3">
    <property type="entry name" value="TRANSCRIPTIONAL REGULATORY PROTEIN"/>
    <property type="match status" value="1"/>
</dbReference>
<evidence type="ECO:0000259" key="5">
    <source>
        <dbReference type="PROSITE" id="PS50931"/>
    </source>
</evidence>
<dbReference type="Proteomes" id="UP001597287">
    <property type="component" value="Unassembled WGS sequence"/>
</dbReference>
<organism evidence="6 7">
    <name type="scientific">Delftia deserti</name>
    <dbReference type="NCBI Taxonomy" id="1651218"/>
    <lineage>
        <taxon>Bacteria</taxon>
        <taxon>Pseudomonadati</taxon>
        <taxon>Pseudomonadota</taxon>
        <taxon>Betaproteobacteria</taxon>
        <taxon>Burkholderiales</taxon>
        <taxon>Comamonadaceae</taxon>
        <taxon>Delftia</taxon>
    </lineage>
</organism>
<dbReference type="InterPro" id="IPR036388">
    <property type="entry name" value="WH-like_DNA-bd_sf"/>
</dbReference>
<dbReference type="Gene3D" id="1.10.10.10">
    <property type="entry name" value="Winged helix-like DNA-binding domain superfamily/Winged helix DNA-binding domain"/>
    <property type="match status" value="1"/>
</dbReference>
<dbReference type="SUPFAM" id="SSF53850">
    <property type="entry name" value="Periplasmic binding protein-like II"/>
    <property type="match status" value="1"/>
</dbReference>
<comment type="similarity">
    <text evidence="1">Belongs to the LysR transcriptional regulatory family.</text>
</comment>
<protein>
    <submittedName>
        <fullName evidence="6">LysR family transcriptional regulator</fullName>
    </submittedName>
</protein>
<dbReference type="SUPFAM" id="SSF46785">
    <property type="entry name" value="Winged helix' DNA-binding domain"/>
    <property type="match status" value="1"/>
</dbReference>
<dbReference type="InterPro" id="IPR005119">
    <property type="entry name" value="LysR_subst-bd"/>
</dbReference>
<dbReference type="EMBL" id="JBHUIG010000039">
    <property type="protein sequence ID" value="MFD2322448.1"/>
    <property type="molecule type" value="Genomic_DNA"/>
</dbReference>
<evidence type="ECO:0000256" key="2">
    <source>
        <dbReference type="ARBA" id="ARBA00023015"/>
    </source>
</evidence>
<comment type="caution">
    <text evidence="6">The sequence shown here is derived from an EMBL/GenBank/DDBJ whole genome shotgun (WGS) entry which is preliminary data.</text>
</comment>
<evidence type="ECO:0000256" key="4">
    <source>
        <dbReference type="ARBA" id="ARBA00023163"/>
    </source>
</evidence>
<feature type="domain" description="HTH lysR-type" evidence="5">
    <location>
        <begin position="1"/>
        <end position="58"/>
    </location>
</feature>
<dbReference type="RefSeq" id="WP_380107263.1">
    <property type="nucleotide sequence ID" value="NZ_JBHSIH010000001.1"/>
</dbReference>
<proteinExistence type="inferred from homology"/>
<dbReference type="InterPro" id="IPR036390">
    <property type="entry name" value="WH_DNA-bd_sf"/>
</dbReference>
<reference evidence="7" key="1">
    <citation type="journal article" date="2019" name="Int. J. Syst. Evol. Microbiol.">
        <title>The Global Catalogue of Microorganisms (GCM) 10K type strain sequencing project: providing services to taxonomists for standard genome sequencing and annotation.</title>
        <authorList>
            <consortium name="The Broad Institute Genomics Platform"/>
            <consortium name="The Broad Institute Genome Sequencing Center for Infectious Disease"/>
            <person name="Wu L."/>
            <person name="Ma J."/>
        </authorList>
    </citation>
    <scope>NUCLEOTIDE SEQUENCE [LARGE SCALE GENOMIC DNA]</scope>
    <source>
        <strain evidence="7">CCUG 62793</strain>
    </source>
</reference>
<dbReference type="PANTHER" id="PTHR30579">
    <property type="entry name" value="TRANSCRIPTIONAL REGULATOR"/>
    <property type="match status" value="1"/>
</dbReference>
<evidence type="ECO:0000313" key="7">
    <source>
        <dbReference type="Proteomes" id="UP001597287"/>
    </source>
</evidence>